<dbReference type="EMBL" id="HG794546">
    <property type="protein sequence ID" value="CDK97432.1"/>
    <property type="molecule type" value="Genomic_DNA"/>
</dbReference>
<accession>V6EWH0</accession>
<dbReference type="KEGG" id="mgy:MGMSRv2__0217"/>
<evidence type="ECO:0000313" key="4">
    <source>
        <dbReference type="Proteomes" id="UP000018922"/>
    </source>
</evidence>
<dbReference type="eggNOG" id="COG0790">
    <property type="taxonomic scope" value="Bacteria"/>
</dbReference>
<dbReference type="InterPro" id="IPR011990">
    <property type="entry name" value="TPR-like_helical_dom_sf"/>
</dbReference>
<name>V6EWH0_MAGGM</name>
<feature type="compositionally biased region" description="Pro residues" evidence="1">
    <location>
        <begin position="125"/>
        <end position="142"/>
    </location>
</feature>
<reference evidence="3 4" key="1">
    <citation type="journal article" date="2014" name="Genome Announc.">
        <title>Complete genome sequence of Magnetospirillum gryphiswaldense MSR-1.</title>
        <authorList>
            <person name="Wang X."/>
            <person name="Wang Q."/>
            <person name="Zhang W."/>
            <person name="Wang Y."/>
            <person name="Li L."/>
            <person name="Wen T."/>
            <person name="Zhang T."/>
            <person name="Zhang Y."/>
            <person name="Xu J."/>
            <person name="Hu J."/>
            <person name="Li S."/>
            <person name="Liu L."/>
            <person name="Liu J."/>
            <person name="Jiang W."/>
            <person name="Tian J."/>
            <person name="Li Y."/>
            <person name="Schuler D."/>
            <person name="Wang L."/>
            <person name="Li J."/>
        </authorList>
    </citation>
    <scope>NUCLEOTIDE SEQUENCE [LARGE SCALE GENOMIC DNA]</scope>
    <source>
        <strain evidence="4">DSM 6361 / JCM 21280 / NBRC 15271 / MSR-1</strain>
    </source>
</reference>
<sequence length="349" mass="37199">MPIKVEIIGDTPGQAGLKIIGLGGTNPGLGQMRLTRINGKTSLGADRQWHNEEQWLPLPELFGEGNALVGRVGPDLVDPLALLGPSDIVGLTVRLDGREEEGRVKTDKLFGSHLQASMAPAPEIVAPPPEPEPEPEPMPAPQPVFAGEPPISSQPAERDTSKLPLIAAGIAALLVAGGIAAYFLLFSKKDETPVAQDNAPVVTQTAEAPSEINTREDLAKYIQATPEADKSYQTALKLVERGKLDFAMLLFQHAARGGSAEAGLAVARMYDPESWSTKTSPMPQADAETAAYWYEPAAQAGNVEAQRQLGKIMVGLTPSGFQHDKGRDWLKKAADAGDAKAKELLEKLK</sequence>
<dbReference type="Proteomes" id="UP000018922">
    <property type="component" value="Chromosome I"/>
</dbReference>
<dbReference type="Gene3D" id="1.25.40.10">
    <property type="entry name" value="Tetratricopeptide repeat domain"/>
    <property type="match status" value="1"/>
</dbReference>
<evidence type="ECO:0008006" key="5">
    <source>
        <dbReference type="Google" id="ProtNLM"/>
    </source>
</evidence>
<dbReference type="SUPFAM" id="SSF81901">
    <property type="entry name" value="HCP-like"/>
    <property type="match status" value="1"/>
</dbReference>
<feature type="transmembrane region" description="Helical" evidence="2">
    <location>
        <begin position="163"/>
        <end position="185"/>
    </location>
</feature>
<keyword evidence="2" id="KW-0812">Transmembrane</keyword>
<evidence type="ECO:0000256" key="1">
    <source>
        <dbReference type="SAM" id="MobiDB-lite"/>
    </source>
</evidence>
<protein>
    <recommendedName>
        <fullName evidence="5">Sel1 repeat family protein</fullName>
    </recommendedName>
</protein>
<feature type="region of interest" description="Disordered" evidence="1">
    <location>
        <begin position="117"/>
        <end position="158"/>
    </location>
</feature>
<dbReference type="STRING" id="1430440.MGMSRv2__0217"/>
<gene>
    <name evidence="3" type="ordered locus">MGMSRv2__0217</name>
</gene>
<dbReference type="HOGENOM" id="CLU_070571_0_0_5"/>
<keyword evidence="2" id="KW-0472">Membrane</keyword>
<keyword evidence="4" id="KW-1185">Reference proteome</keyword>
<keyword evidence="2" id="KW-1133">Transmembrane helix</keyword>
<organism evidence="3 4">
    <name type="scientific">Magnetospirillum gryphiswaldense (strain DSM 6361 / JCM 21280 / NBRC 15271 / MSR-1)</name>
    <dbReference type="NCBI Taxonomy" id="431944"/>
    <lineage>
        <taxon>Bacteria</taxon>
        <taxon>Pseudomonadati</taxon>
        <taxon>Pseudomonadota</taxon>
        <taxon>Alphaproteobacteria</taxon>
        <taxon>Rhodospirillales</taxon>
        <taxon>Rhodospirillaceae</taxon>
        <taxon>Magnetospirillum</taxon>
    </lineage>
</organism>
<dbReference type="AlphaFoldDB" id="V6EWH0"/>
<evidence type="ECO:0000256" key="2">
    <source>
        <dbReference type="SAM" id="Phobius"/>
    </source>
</evidence>
<evidence type="ECO:0000313" key="3">
    <source>
        <dbReference type="EMBL" id="CDK97432.1"/>
    </source>
</evidence>
<proteinExistence type="predicted"/>